<protein>
    <recommendedName>
        <fullName evidence="3">Group-specific protein</fullName>
    </recommendedName>
</protein>
<organism evidence="1 2">
    <name type="scientific">Rossellomorea vietnamensis</name>
    <dbReference type="NCBI Taxonomy" id="218284"/>
    <lineage>
        <taxon>Bacteria</taxon>
        <taxon>Bacillati</taxon>
        <taxon>Bacillota</taxon>
        <taxon>Bacilli</taxon>
        <taxon>Bacillales</taxon>
        <taxon>Bacillaceae</taxon>
        <taxon>Rossellomorea</taxon>
    </lineage>
</organism>
<dbReference type="EMBL" id="VTEG01000017">
    <property type="protein sequence ID" value="TYR97721.1"/>
    <property type="molecule type" value="Genomic_DNA"/>
</dbReference>
<evidence type="ECO:0000313" key="2">
    <source>
        <dbReference type="Proteomes" id="UP000325182"/>
    </source>
</evidence>
<evidence type="ECO:0008006" key="3">
    <source>
        <dbReference type="Google" id="ProtNLM"/>
    </source>
</evidence>
<evidence type="ECO:0000313" key="1">
    <source>
        <dbReference type="EMBL" id="TYR97721.1"/>
    </source>
</evidence>
<accession>A0A5D4M879</accession>
<proteinExistence type="predicted"/>
<comment type="caution">
    <text evidence="1">The sequence shown here is derived from an EMBL/GenBank/DDBJ whole genome shotgun (WGS) entry which is preliminary data.</text>
</comment>
<reference evidence="1 2" key="1">
    <citation type="submission" date="2019-08" db="EMBL/GenBank/DDBJ databases">
        <title>Bacillus genomes from the desert of Cuatro Cienegas, Coahuila.</title>
        <authorList>
            <person name="Olmedo-Alvarez G."/>
        </authorList>
    </citation>
    <scope>NUCLEOTIDE SEQUENCE [LARGE SCALE GENOMIC DNA]</scope>
    <source>
        <strain evidence="1 2">CH128b_4D</strain>
    </source>
</reference>
<sequence length="127" mass="14942">MIKNLPQGIKISISRSITTSFENYMEKIEWNEDKFNLSQFVEIWKDYISNSASWYKQLSAEQKNDPEFHEDLAKKINEIIEKTFAEPPTSSQIEEIDALQKELNTDYEYSCKAEAKYVLTFLKKKAD</sequence>
<dbReference type="AlphaFoldDB" id="A0A5D4M879"/>
<name>A0A5D4M879_9BACI</name>
<dbReference type="Proteomes" id="UP000325182">
    <property type="component" value="Unassembled WGS sequence"/>
</dbReference>
<gene>
    <name evidence="1" type="ORF">FZC84_17900</name>
</gene>